<proteinExistence type="predicted"/>
<protein>
    <submittedName>
        <fullName evidence="2">Uncharacterized protein</fullName>
    </submittedName>
</protein>
<dbReference type="EMBL" id="MU853570">
    <property type="protein sequence ID" value="KAK4145228.1"/>
    <property type="molecule type" value="Genomic_DNA"/>
</dbReference>
<dbReference type="GeneID" id="87816736"/>
<reference evidence="2" key="2">
    <citation type="submission" date="2023-05" db="EMBL/GenBank/DDBJ databases">
        <authorList>
            <consortium name="Lawrence Berkeley National Laboratory"/>
            <person name="Steindorff A."/>
            <person name="Hensen N."/>
            <person name="Bonometti L."/>
            <person name="Westerberg I."/>
            <person name="Brannstrom I.O."/>
            <person name="Guillou S."/>
            <person name="Cros-Aarteil S."/>
            <person name="Calhoun S."/>
            <person name="Haridas S."/>
            <person name="Kuo A."/>
            <person name="Mondo S."/>
            <person name="Pangilinan J."/>
            <person name="Riley R."/>
            <person name="Labutti K."/>
            <person name="Andreopoulos B."/>
            <person name="Lipzen A."/>
            <person name="Chen C."/>
            <person name="Yanf M."/>
            <person name="Daum C."/>
            <person name="Ng V."/>
            <person name="Clum A."/>
            <person name="Ohm R."/>
            <person name="Martin F."/>
            <person name="Silar P."/>
            <person name="Natvig D."/>
            <person name="Lalanne C."/>
            <person name="Gautier V."/>
            <person name="Ament-Velasquez S.L."/>
            <person name="Kruys A."/>
            <person name="Hutchinson M.I."/>
            <person name="Powell A.J."/>
            <person name="Barry K."/>
            <person name="Miller A.N."/>
            <person name="Grigoriev I.V."/>
            <person name="Debuchy R."/>
            <person name="Gladieux P."/>
            <person name="Thoren M.H."/>
            <person name="Johannesson H."/>
        </authorList>
    </citation>
    <scope>NUCLEOTIDE SEQUENCE</scope>
    <source>
        <strain evidence="2">CBS 141.50</strain>
    </source>
</reference>
<comment type="caution">
    <text evidence="2">The sequence shown here is derived from an EMBL/GenBank/DDBJ whole genome shotgun (WGS) entry which is preliminary data.</text>
</comment>
<evidence type="ECO:0000256" key="1">
    <source>
        <dbReference type="SAM" id="MobiDB-lite"/>
    </source>
</evidence>
<gene>
    <name evidence="2" type="ORF">C8A04DRAFT_26989</name>
</gene>
<dbReference type="Proteomes" id="UP001302676">
    <property type="component" value="Unassembled WGS sequence"/>
</dbReference>
<organism evidence="2 3">
    <name type="scientific">Dichotomopilus funicola</name>
    <dbReference type="NCBI Taxonomy" id="1934379"/>
    <lineage>
        <taxon>Eukaryota</taxon>
        <taxon>Fungi</taxon>
        <taxon>Dikarya</taxon>
        <taxon>Ascomycota</taxon>
        <taxon>Pezizomycotina</taxon>
        <taxon>Sordariomycetes</taxon>
        <taxon>Sordariomycetidae</taxon>
        <taxon>Sordariales</taxon>
        <taxon>Chaetomiaceae</taxon>
        <taxon>Dichotomopilus</taxon>
    </lineage>
</organism>
<sequence>MAEEETWEIPPKFLGSVPQATPGSSGGKVVEGDFPLDQVVIDEFSPGTVILSCNRYGASDWTCAEYDQGRAMLEGEFHSMNELYKAAPDLVPKPHS</sequence>
<reference evidence="2" key="1">
    <citation type="journal article" date="2023" name="Mol. Phylogenet. Evol.">
        <title>Genome-scale phylogeny and comparative genomics of the fungal order Sordariales.</title>
        <authorList>
            <person name="Hensen N."/>
            <person name="Bonometti L."/>
            <person name="Westerberg I."/>
            <person name="Brannstrom I.O."/>
            <person name="Guillou S."/>
            <person name="Cros-Aarteil S."/>
            <person name="Calhoun S."/>
            <person name="Haridas S."/>
            <person name="Kuo A."/>
            <person name="Mondo S."/>
            <person name="Pangilinan J."/>
            <person name="Riley R."/>
            <person name="LaButti K."/>
            <person name="Andreopoulos B."/>
            <person name="Lipzen A."/>
            <person name="Chen C."/>
            <person name="Yan M."/>
            <person name="Daum C."/>
            <person name="Ng V."/>
            <person name="Clum A."/>
            <person name="Steindorff A."/>
            <person name="Ohm R.A."/>
            <person name="Martin F."/>
            <person name="Silar P."/>
            <person name="Natvig D.O."/>
            <person name="Lalanne C."/>
            <person name="Gautier V."/>
            <person name="Ament-Velasquez S.L."/>
            <person name="Kruys A."/>
            <person name="Hutchinson M.I."/>
            <person name="Powell A.J."/>
            <person name="Barry K."/>
            <person name="Miller A.N."/>
            <person name="Grigoriev I.V."/>
            <person name="Debuchy R."/>
            <person name="Gladieux P."/>
            <person name="Hiltunen Thoren M."/>
            <person name="Johannesson H."/>
        </authorList>
    </citation>
    <scope>NUCLEOTIDE SEQUENCE</scope>
    <source>
        <strain evidence="2">CBS 141.50</strain>
    </source>
</reference>
<evidence type="ECO:0000313" key="2">
    <source>
        <dbReference type="EMBL" id="KAK4145228.1"/>
    </source>
</evidence>
<feature type="region of interest" description="Disordered" evidence="1">
    <location>
        <begin position="1"/>
        <end position="29"/>
    </location>
</feature>
<dbReference type="AlphaFoldDB" id="A0AAN6V5G1"/>
<name>A0AAN6V5G1_9PEZI</name>
<keyword evidence="3" id="KW-1185">Reference proteome</keyword>
<accession>A0AAN6V5G1</accession>
<evidence type="ECO:0000313" key="3">
    <source>
        <dbReference type="Proteomes" id="UP001302676"/>
    </source>
</evidence>
<dbReference type="RefSeq" id="XP_062638599.1">
    <property type="nucleotide sequence ID" value="XM_062780123.1"/>
</dbReference>